<dbReference type="InterPro" id="IPR023145">
    <property type="entry name" value="YfbU_helix-hairpin_sf"/>
</dbReference>
<dbReference type="AlphaFoldDB" id="A0A7Z2T7I2"/>
<name>A0A7Z2T7I2_9VIBR</name>
<sequence length="173" mass="20927">MSAKDIKMSEIERLTLVNQFLILEKLYPEEADYYEKNRIALQQGYQAHYRTIFEHLWDEMPEEQTKEVLDILEMYRAITWSNADFKKDKSIDPKYRFPGFDGNEEPDQLSYCHYFIVNLDRYQELVSDREYPDFNSHCPMLPTYRRMLSVWKSLREQYSLTLTPNQIEQILEA</sequence>
<dbReference type="SUPFAM" id="SSF116960">
    <property type="entry name" value="YfbU-like"/>
    <property type="match status" value="1"/>
</dbReference>
<accession>A0A7Z2T7I2</accession>
<dbReference type="InterPro" id="IPR023146">
    <property type="entry name" value="YfbU_alpha-helical_sf"/>
</dbReference>
<dbReference type="NCBIfam" id="NF003936">
    <property type="entry name" value="PRK05445.1"/>
    <property type="match status" value="1"/>
</dbReference>
<gene>
    <name evidence="1" type="ORF">GT360_19515</name>
</gene>
<dbReference type="Pfam" id="PF03887">
    <property type="entry name" value="YfbU"/>
    <property type="match status" value="1"/>
</dbReference>
<dbReference type="InterPro" id="IPR005587">
    <property type="entry name" value="UPF0304_YfbU"/>
</dbReference>
<organism evidence="1 2">
    <name type="scientific">Vibrio astriarenae</name>
    <dbReference type="NCBI Taxonomy" id="1481923"/>
    <lineage>
        <taxon>Bacteria</taxon>
        <taxon>Pseudomonadati</taxon>
        <taxon>Pseudomonadota</taxon>
        <taxon>Gammaproteobacteria</taxon>
        <taxon>Vibrionales</taxon>
        <taxon>Vibrionaceae</taxon>
        <taxon>Vibrio</taxon>
    </lineage>
</organism>
<dbReference type="EMBL" id="CP047476">
    <property type="protein sequence ID" value="QIA65712.1"/>
    <property type="molecule type" value="Genomic_DNA"/>
</dbReference>
<reference evidence="1 2" key="1">
    <citation type="submission" date="2020-01" db="EMBL/GenBank/DDBJ databases">
        <title>Whole genome and functional gene identification of agarase of Vibrio HN897.</title>
        <authorList>
            <person name="Liu Y."/>
            <person name="Zhao Z."/>
        </authorList>
    </citation>
    <scope>NUCLEOTIDE SEQUENCE [LARGE SCALE GENOMIC DNA]</scope>
    <source>
        <strain evidence="1 2">HN897</strain>
    </source>
</reference>
<evidence type="ECO:0000313" key="2">
    <source>
        <dbReference type="Proteomes" id="UP000464262"/>
    </source>
</evidence>
<proteinExistence type="predicted"/>
<dbReference type="Proteomes" id="UP000464262">
    <property type="component" value="Chromosome 2"/>
</dbReference>
<keyword evidence="2" id="KW-1185">Reference proteome</keyword>
<dbReference type="RefSeq" id="WP_164650609.1">
    <property type="nucleotide sequence ID" value="NZ_CP047476.1"/>
</dbReference>
<dbReference type="Gene3D" id="1.10.287.680">
    <property type="entry name" value="Helix hairpin bin"/>
    <property type="match status" value="1"/>
</dbReference>
<evidence type="ECO:0000313" key="1">
    <source>
        <dbReference type="EMBL" id="QIA65712.1"/>
    </source>
</evidence>
<protein>
    <submittedName>
        <fullName evidence="1">YfbU family protein</fullName>
    </submittedName>
</protein>
<dbReference type="KEGG" id="vas:GT360_19515"/>
<dbReference type="Gene3D" id="1.10.3190.10">
    <property type="entry name" value="yfbu gene product, domain 2"/>
    <property type="match status" value="1"/>
</dbReference>